<dbReference type="KEGG" id="zmk:HG535_0C02890"/>
<dbReference type="PANTHER" id="PTHR23023">
    <property type="entry name" value="DIMETHYLANILINE MONOOXYGENASE"/>
    <property type="match status" value="1"/>
</dbReference>
<accession>A0A7H9B0E4</accession>
<dbReference type="InterPro" id="IPR020946">
    <property type="entry name" value="Flavin_mOase-like"/>
</dbReference>
<dbReference type="InterPro" id="IPR050346">
    <property type="entry name" value="FMO-like"/>
</dbReference>
<dbReference type="OrthoDB" id="66881at2759"/>
<organism evidence="5 6">
    <name type="scientific">Zygotorulaspora mrakii</name>
    <name type="common">Zygosaccharomyces mrakii</name>
    <dbReference type="NCBI Taxonomy" id="42260"/>
    <lineage>
        <taxon>Eukaryota</taxon>
        <taxon>Fungi</taxon>
        <taxon>Dikarya</taxon>
        <taxon>Ascomycota</taxon>
        <taxon>Saccharomycotina</taxon>
        <taxon>Saccharomycetes</taxon>
        <taxon>Saccharomycetales</taxon>
        <taxon>Saccharomycetaceae</taxon>
        <taxon>Zygotorulaspora</taxon>
    </lineage>
</organism>
<keyword evidence="3" id="KW-0274">FAD</keyword>
<dbReference type="GO" id="GO:0004499">
    <property type="term" value="F:N,N-dimethylaniline monooxygenase activity"/>
    <property type="evidence" value="ECO:0007669"/>
    <property type="project" value="InterPro"/>
</dbReference>
<comment type="similarity">
    <text evidence="1">Belongs to the FMO family.</text>
</comment>
<dbReference type="Gene3D" id="3.50.50.60">
    <property type="entry name" value="FAD/NAD(P)-binding domain"/>
    <property type="match status" value="4"/>
</dbReference>
<dbReference type="InterPro" id="IPR036188">
    <property type="entry name" value="FAD/NAD-bd_sf"/>
</dbReference>
<dbReference type="GO" id="GO:0050660">
    <property type="term" value="F:flavin adenine dinucleotide binding"/>
    <property type="evidence" value="ECO:0007669"/>
    <property type="project" value="InterPro"/>
</dbReference>
<dbReference type="AlphaFoldDB" id="A0A7H9B0E4"/>
<dbReference type="Proteomes" id="UP000509704">
    <property type="component" value="Chromosome 3"/>
</dbReference>
<dbReference type="EMBL" id="CP058606">
    <property type="protein sequence ID" value="QLG71937.1"/>
    <property type="molecule type" value="Genomic_DNA"/>
</dbReference>
<sequence>MIRKVAVIGGGPAGIVTVYNSIKANEKSDFPIECIGFEAKGKLGGVWSDTPGESFEDYPTTFQRLASLNDEKFATSDRDLFYSKSPLVAPNGHTINLKGLSDTSHSRPLKLARESDLPRDGLFFTTKTGLYDNFFGNVPDELMRFEDTSVHDPQYDAQNSSLSPLIDLARIQQHLHRFINQNKLKNSFRLYTSVEYVDKLGADSWIIVAKRSLPENNHDEWYLERFDAVVICTGHFQMPYVPFYMSRPNEKSTSGTGIHQYNCKFPGNLVHVRDIDSWNHRTLPHFKEKAKYKRILIVGKSFSCMDVLKKIINLRDSVGLEIVISTDIPPSPENKQNPFYWFDVWLSQTDKVILKPQISKFMSDTPSPTVQFVDGTELQGIDNIIFATGYLFSFPFLSSALLDNCKVLITPDPRNLDGMPSNISRITGLYLHTFSIAEPTLAFCGVSSNANFQSFHISAKAIIGAFTKFNKLSYEQKPQDYPYYDSIWRQILPPIDKQLEWSRNRLSQTGNNGSFHFYYPLPSLLKDWLQPCSLLFPEGDNAAKLFPTDSQQLSIKGIEKLRDIFLEVME</sequence>
<protein>
    <recommendedName>
        <fullName evidence="7">FAD/NAD(P)-binding domain-containing protein</fullName>
    </recommendedName>
</protein>
<dbReference type="RefSeq" id="XP_037143665.1">
    <property type="nucleotide sequence ID" value="XM_037287770.1"/>
</dbReference>
<reference evidence="5 6" key="1">
    <citation type="submission" date="2020-07" db="EMBL/GenBank/DDBJ databases">
        <title>The yeast mating-type switching endonuclease HO is a domesticated member of an unorthodox homing genetic element family.</title>
        <authorList>
            <person name="Coughlan A.Y."/>
            <person name="Lombardi L."/>
            <person name="Braun-Galleani S."/>
            <person name="Martos A.R."/>
            <person name="Galeote V."/>
            <person name="Bigey F."/>
            <person name="Dequin S."/>
            <person name="Byrne K.P."/>
            <person name="Wolfe K.H."/>
        </authorList>
    </citation>
    <scope>NUCLEOTIDE SEQUENCE [LARGE SCALE GENOMIC DNA]</scope>
    <source>
        <strain evidence="5 6">NRRL Y-6702</strain>
    </source>
</reference>
<evidence type="ECO:0000256" key="3">
    <source>
        <dbReference type="ARBA" id="ARBA00022827"/>
    </source>
</evidence>
<evidence type="ECO:0000256" key="1">
    <source>
        <dbReference type="ARBA" id="ARBA00009183"/>
    </source>
</evidence>
<evidence type="ECO:0000313" key="6">
    <source>
        <dbReference type="Proteomes" id="UP000509704"/>
    </source>
</evidence>
<keyword evidence="6" id="KW-1185">Reference proteome</keyword>
<keyword evidence="4" id="KW-0560">Oxidoreductase</keyword>
<gene>
    <name evidence="5" type="ORF">HG535_0C02890</name>
</gene>
<name>A0A7H9B0E4_ZYGMR</name>
<keyword evidence="2" id="KW-0285">Flavoprotein</keyword>
<dbReference type="GeneID" id="59235634"/>
<evidence type="ECO:0008006" key="7">
    <source>
        <dbReference type="Google" id="ProtNLM"/>
    </source>
</evidence>
<proteinExistence type="inferred from homology"/>
<evidence type="ECO:0000313" key="5">
    <source>
        <dbReference type="EMBL" id="QLG71937.1"/>
    </source>
</evidence>
<evidence type="ECO:0000256" key="4">
    <source>
        <dbReference type="ARBA" id="ARBA00023002"/>
    </source>
</evidence>
<evidence type="ECO:0000256" key="2">
    <source>
        <dbReference type="ARBA" id="ARBA00022630"/>
    </source>
</evidence>
<dbReference type="GO" id="GO:0050661">
    <property type="term" value="F:NADP binding"/>
    <property type="evidence" value="ECO:0007669"/>
    <property type="project" value="InterPro"/>
</dbReference>
<dbReference type="Pfam" id="PF00743">
    <property type="entry name" value="FMO-like"/>
    <property type="match status" value="2"/>
</dbReference>
<dbReference type="SUPFAM" id="SSF51905">
    <property type="entry name" value="FAD/NAD(P)-binding domain"/>
    <property type="match status" value="1"/>
</dbReference>